<dbReference type="NCBIfam" id="NF009395">
    <property type="entry name" value="PRK12755.1"/>
    <property type="match status" value="1"/>
</dbReference>
<gene>
    <name evidence="10" type="ORF">H5P27_11005</name>
</gene>
<evidence type="ECO:0000256" key="7">
    <source>
        <dbReference type="ARBA" id="ARBA00047508"/>
    </source>
</evidence>
<keyword evidence="11" id="KW-1185">Reference proteome</keyword>
<comment type="function">
    <text evidence="1 8">Stereospecific condensation of phosphoenolpyruvate (PEP) and D-erythrose-4-phosphate (E4P) giving rise to 3-deoxy-D-arabino-heptulosonate-7-phosphate (DAHP).</text>
</comment>
<evidence type="ECO:0000256" key="2">
    <source>
        <dbReference type="ARBA" id="ARBA00004688"/>
    </source>
</evidence>
<dbReference type="EMBL" id="JACHVC010000012">
    <property type="protein sequence ID" value="MBC2606571.1"/>
    <property type="molecule type" value="Genomic_DNA"/>
</dbReference>
<evidence type="ECO:0000313" key="11">
    <source>
        <dbReference type="Proteomes" id="UP000526501"/>
    </source>
</evidence>
<dbReference type="UniPathway" id="UPA00053">
    <property type="reaction ID" value="UER00084"/>
</dbReference>
<dbReference type="EC" id="2.5.1.54" evidence="8"/>
<evidence type="ECO:0000256" key="8">
    <source>
        <dbReference type="PIRNR" id="PIRNR001361"/>
    </source>
</evidence>
<comment type="pathway">
    <text evidence="2 8">Metabolic intermediate biosynthesis; chorismate biosynthesis; chorismate from D-erythrose 4-phosphate and phosphoenolpyruvate: step 1/7.</text>
</comment>
<dbReference type="PANTHER" id="PTHR21225">
    <property type="entry name" value="PHOSPHO-2-DEHYDRO-3-DEOXYHEPTONATE ALDOLASE DAHP SYNTHETASE"/>
    <property type="match status" value="1"/>
</dbReference>
<dbReference type="RefSeq" id="WP_185660441.1">
    <property type="nucleotide sequence ID" value="NZ_CAWPOO010000012.1"/>
</dbReference>
<feature type="domain" description="DAHP synthetase I/KDSA" evidence="9">
    <location>
        <begin position="41"/>
        <end position="337"/>
    </location>
</feature>
<dbReference type="SUPFAM" id="SSF51569">
    <property type="entry name" value="Aldolase"/>
    <property type="match status" value="1"/>
</dbReference>
<organism evidence="10 11">
    <name type="scientific">Pelagicoccus albus</name>
    <dbReference type="NCBI Taxonomy" id="415222"/>
    <lineage>
        <taxon>Bacteria</taxon>
        <taxon>Pseudomonadati</taxon>
        <taxon>Verrucomicrobiota</taxon>
        <taxon>Opitutia</taxon>
        <taxon>Puniceicoccales</taxon>
        <taxon>Pelagicoccaceae</taxon>
        <taxon>Pelagicoccus</taxon>
    </lineage>
</organism>
<reference evidence="10 11" key="1">
    <citation type="submission" date="2020-07" db="EMBL/GenBank/DDBJ databases">
        <authorList>
            <person name="Feng X."/>
        </authorList>
    </citation>
    <scope>NUCLEOTIDE SEQUENCE [LARGE SCALE GENOMIC DNA]</scope>
    <source>
        <strain evidence="10 11">JCM23202</strain>
    </source>
</reference>
<dbReference type="Pfam" id="PF00793">
    <property type="entry name" value="DAHP_synth_1"/>
    <property type="match status" value="1"/>
</dbReference>
<dbReference type="GO" id="GO:0042802">
    <property type="term" value="F:identical protein binding"/>
    <property type="evidence" value="ECO:0007669"/>
    <property type="project" value="UniProtKB-ARBA"/>
</dbReference>
<evidence type="ECO:0000256" key="6">
    <source>
        <dbReference type="ARBA" id="ARBA00023141"/>
    </source>
</evidence>
<dbReference type="GO" id="GO:0009423">
    <property type="term" value="P:chorismate biosynthetic process"/>
    <property type="evidence" value="ECO:0007669"/>
    <property type="project" value="UniProtKB-UniPathway"/>
</dbReference>
<sequence>MKNTSDINVTQTVALPTPSQLISEYDKSEEQAEFISKSREEIHEIIFGGDKRLLVVIGPCSIHDTAAGLEYAKRLAALSEKVKDRIYLVMRVYFEKPRTSLGWKGLIMDPDLDGSENIRKGLRVARQFLRQIIDLGLPTATELLDPITPQYIADLVSWAAIGARTTESQTHRQMASGLSMPLGFKNGMDGTVGVAVNAIKAASGSQTFLGINTDGQASAVTTRGNPNCHVVLRGGSAGPNYEEQYVEKTEADLKKAGLIPAIMVDCSHGNSNKDHERQPVVFEDVVSQIERGNDSLIGVMIESNLGPGNQKFPAPKESLAYGVSITDACIDWATTEASILSAYEKLGARFATTSNA</sequence>
<dbReference type="NCBIfam" id="TIGR00034">
    <property type="entry name" value="aroFGH"/>
    <property type="match status" value="1"/>
</dbReference>
<accession>A0A7X1B6I3</accession>
<evidence type="ECO:0000256" key="1">
    <source>
        <dbReference type="ARBA" id="ARBA00003726"/>
    </source>
</evidence>
<dbReference type="PANTHER" id="PTHR21225:SF10">
    <property type="entry name" value="PHOSPHO-2-DEHYDRO-3-DEOXYHEPTONATE ALDOLASE, TYR-SENSITIVE"/>
    <property type="match status" value="1"/>
</dbReference>
<comment type="similarity">
    <text evidence="3 8">Belongs to the class-I DAHP synthase family.</text>
</comment>
<comment type="caution">
    <text evidence="10">The sequence shown here is derived from an EMBL/GenBank/DDBJ whole genome shotgun (WGS) entry which is preliminary data.</text>
</comment>
<comment type="catalytic activity">
    <reaction evidence="7 8">
        <text>D-erythrose 4-phosphate + phosphoenolpyruvate + H2O = 7-phospho-2-dehydro-3-deoxy-D-arabino-heptonate + phosphate</text>
        <dbReference type="Rhea" id="RHEA:14717"/>
        <dbReference type="ChEBI" id="CHEBI:15377"/>
        <dbReference type="ChEBI" id="CHEBI:16897"/>
        <dbReference type="ChEBI" id="CHEBI:43474"/>
        <dbReference type="ChEBI" id="CHEBI:58394"/>
        <dbReference type="ChEBI" id="CHEBI:58702"/>
        <dbReference type="EC" id="2.5.1.54"/>
    </reaction>
</comment>
<dbReference type="AlphaFoldDB" id="A0A7X1B6I3"/>
<dbReference type="GO" id="GO:0003849">
    <property type="term" value="F:3-deoxy-7-phosphoheptulonate synthase activity"/>
    <property type="evidence" value="ECO:0007669"/>
    <property type="project" value="UniProtKB-EC"/>
</dbReference>
<dbReference type="GO" id="GO:0008652">
    <property type="term" value="P:amino acid biosynthetic process"/>
    <property type="evidence" value="ECO:0007669"/>
    <property type="project" value="UniProtKB-KW"/>
</dbReference>
<keyword evidence="4 8" id="KW-0028">Amino-acid biosynthesis</keyword>
<dbReference type="InterPro" id="IPR013785">
    <property type="entry name" value="Aldolase_TIM"/>
</dbReference>
<dbReference type="GO" id="GO:0005737">
    <property type="term" value="C:cytoplasm"/>
    <property type="evidence" value="ECO:0007669"/>
    <property type="project" value="TreeGrafter"/>
</dbReference>
<keyword evidence="6 8" id="KW-0057">Aromatic amino acid biosynthesis</keyword>
<evidence type="ECO:0000256" key="4">
    <source>
        <dbReference type="ARBA" id="ARBA00022605"/>
    </source>
</evidence>
<dbReference type="Gene3D" id="3.20.20.70">
    <property type="entry name" value="Aldolase class I"/>
    <property type="match status" value="1"/>
</dbReference>
<proteinExistence type="inferred from homology"/>
<dbReference type="InterPro" id="IPR006219">
    <property type="entry name" value="DAHP_synth_1"/>
</dbReference>
<dbReference type="FunFam" id="3.20.20.70:FF:000005">
    <property type="entry name" value="Phospho-2-dehydro-3-deoxyheptonate aldolase"/>
    <property type="match status" value="1"/>
</dbReference>
<protein>
    <recommendedName>
        <fullName evidence="8">Phospho-2-dehydro-3-deoxyheptonate aldolase</fullName>
        <ecNumber evidence="8">2.5.1.54</ecNumber>
    </recommendedName>
</protein>
<dbReference type="PIRSF" id="PIRSF001361">
    <property type="entry name" value="DAHP_synthase"/>
    <property type="match status" value="1"/>
</dbReference>
<name>A0A7X1B6I3_9BACT</name>
<evidence type="ECO:0000256" key="5">
    <source>
        <dbReference type="ARBA" id="ARBA00022679"/>
    </source>
</evidence>
<evidence type="ECO:0000259" key="9">
    <source>
        <dbReference type="Pfam" id="PF00793"/>
    </source>
</evidence>
<dbReference type="GO" id="GO:0009073">
    <property type="term" value="P:aromatic amino acid family biosynthetic process"/>
    <property type="evidence" value="ECO:0007669"/>
    <property type="project" value="UniProtKB-KW"/>
</dbReference>
<evidence type="ECO:0000256" key="3">
    <source>
        <dbReference type="ARBA" id="ARBA00007985"/>
    </source>
</evidence>
<dbReference type="Proteomes" id="UP000526501">
    <property type="component" value="Unassembled WGS sequence"/>
</dbReference>
<dbReference type="InterPro" id="IPR006218">
    <property type="entry name" value="DAHP1/KDSA"/>
</dbReference>
<keyword evidence="5 8" id="KW-0808">Transferase</keyword>
<evidence type="ECO:0000313" key="10">
    <source>
        <dbReference type="EMBL" id="MBC2606571.1"/>
    </source>
</evidence>